<dbReference type="InterPro" id="IPR018247">
    <property type="entry name" value="EF_Hand_1_Ca_BS"/>
</dbReference>
<gene>
    <name evidence="4" type="primary">PLEST005019</name>
    <name evidence="4" type="ORF">PLESTB_000532100</name>
</gene>
<dbReference type="GO" id="GO:0046785">
    <property type="term" value="P:microtubule polymerization"/>
    <property type="evidence" value="ECO:0007669"/>
    <property type="project" value="InterPro"/>
</dbReference>
<evidence type="ECO:0000256" key="1">
    <source>
        <dbReference type="ARBA" id="ARBA00010994"/>
    </source>
</evidence>
<dbReference type="Gene3D" id="1.10.238.10">
    <property type="entry name" value="EF-hand"/>
    <property type="match status" value="3"/>
</dbReference>
<evidence type="ECO:0000259" key="3">
    <source>
        <dbReference type="PROSITE" id="PS50222"/>
    </source>
</evidence>
<evidence type="ECO:0000313" key="4">
    <source>
        <dbReference type="EMBL" id="GLC51715.1"/>
    </source>
</evidence>
<dbReference type="GO" id="GO:0001578">
    <property type="term" value="P:microtubule bundle formation"/>
    <property type="evidence" value="ECO:0007669"/>
    <property type="project" value="TreeGrafter"/>
</dbReference>
<dbReference type="SMART" id="SM00054">
    <property type="entry name" value="EFh"/>
    <property type="match status" value="2"/>
</dbReference>
<dbReference type="PANTHER" id="PTHR12932">
    <property type="entry name" value="P25 ALPHA-RELATED"/>
    <property type="match status" value="1"/>
</dbReference>
<dbReference type="GO" id="GO:0005509">
    <property type="term" value="F:calcium ion binding"/>
    <property type="evidence" value="ECO:0007669"/>
    <property type="project" value="InterPro"/>
</dbReference>
<dbReference type="SUPFAM" id="SSF47473">
    <property type="entry name" value="EF-hand"/>
    <property type="match status" value="3"/>
</dbReference>
<dbReference type="InterPro" id="IPR008907">
    <property type="entry name" value="TPP/p25"/>
</dbReference>
<keyword evidence="5" id="KW-1185">Reference proteome</keyword>
<dbReference type="CDD" id="cd00051">
    <property type="entry name" value="EFh"/>
    <property type="match status" value="1"/>
</dbReference>
<organism evidence="4 5">
    <name type="scientific">Pleodorina starrii</name>
    <dbReference type="NCBI Taxonomy" id="330485"/>
    <lineage>
        <taxon>Eukaryota</taxon>
        <taxon>Viridiplantae</taxon>
        <taxon>Chlorophyta</taxon>
        <taxon>core chlorophytes</taxon>
        <taxon>Chlorophyceae</taxon>
        <taxon>CS clade</taxon>
        <taxon>Chlamydomonadales</taxon>
        <taxon>Volvocaceae</taxon>
        <taxon>Pleodorina</taxon>
    </lineage>
</organism>
<dbReference type="GO" id="GO:0015631">
    <property type="term" value="F:tubulin binding"/>
    <property type="evidence" value="ECO:0007669"/>
    <property type="project" value="InterPro"/>
</dbReference>
<dbReference type="Pfam" id="PF05517">
    <property type="entry name" value="p25-alpha"/>
    <property type="match status" value="2"/>
</dbReference>
<protein>
    <recommendedName>
        <fullName evidence="3">EF-hand domain-containing protein</fullName>
    </recommendedName>
</protein>
<reference evidence="4 5" key="1">
    <citation type="journal article" date="2023" name="Commun. Biol.">
        <title>Reorganization of the ancestral sex-determining regions during the evolution of trioecy in Pleodorina starrii.</title>
        <authorList>
            <person name="Takahashi K."/>
            <person name="Suzuki S."/>
            <person name="Kawai-Toyooka H."/>
            <person name="Yamamoto K."/>
            <person name="Hamaji T."/>
            <person name="Ootsuki R."/>
            <person name="Yamaguchi H."/>
            <person name="Kawachi M."/>
            <person name="Higashiyama T."/>
            <person name="Nozaki H."/>
        </authorList>
    </citation>
    <scope>NUCLEOTIDE SEQUENCE [LARGE SCALE GENOMIC DNA]</scope>
    <source>
        <strain evidence="4 5">NIES-4479</strain>
    </source>
</reference>
<dbReference type="PROSITE" id="PS50222">
    <property type="entry name" value="EF_HAND_2"/>
    <property type="match status" value="2"/>
</dbReference>
<evidence type="ECO:0000313" key="5">
    <source>
        <dbReference type="Proteomes" id="UP001165080"/>
    </source>
</evidence>
<dbReference type="InterPro" id="IPR002048">
    <property type="entry name" value="EF_hand_dom"/>
</dbReference>
<dbReference type="GO" id="GO:0032273">
    <property type="term" value="P:positive regulation of protein polymerization"/>
    <property type="evidence" value="ECO:0007669"/>
    <property type="project" value="TreeGrafter"/>
</dbReference>
<dbReference type="InterPro" id="IPR011992">
    <property type="entry name" value="EF-hand-dom_pair"/>
</dbReference>
<keyword evidence="2" id="KW-0106">Calcium</keyword>
<comment type="caution">
    <text evidence="4">The sequence shown here is derived from an EMBL/GenBank/DDBJ whole genome shotgun (WGS) entry which is preliminary data.</text>
</comment>
<dbReference type="Proteomes" id="UP001165080">
    <property type="component" value="Unassembled WGS sequence"/>
</dbReference>
<dbReference type="GO" id="GO:0005874">
    <property type="term" value="C:microtubule"/>
    <property type="evidence" value="ECO:0007669"/>
    <property type="project" value="TreeGrafter"/>
</dbReference>
<accession>A0A9W6BH50</accession>
<dbReference type="EMBL" id="BRXU01000004">
    <property type="protein sequence ID" value="GLC51715.1"/>
    <property type="molecule type" value="Genomic_DNA"/>
</dbReference>
<feature type="domain" description="EF-hand" evidence="3">
    <location>
        <begin position="382"/>
        <end position="417"/>
    </location>
</feature>
<dbReference type="Pfam" id="PF13499">
    <property type="entry name" value="EF-hand_7"/>
    <property type="match status" value="1"/>
</dbReference>
<dbReference type="AlphaFoldDB" id="A0A9W6BH50"/>
<name>A0A9W6BH50_9CHLO</name>
<proteinExistence type="inferred from homology"/>
<evidence type="ECO:0000256" key="2">
    <source>
        <dbReference type="ARBA" id="ARBA00022837"/>
    </source>
</evidence>
<comment type="similarity">
    <text evidence="1">Belongs to the TPPP family.</text>
</comment>
<dbReference type="PANTHER" id="PTHR12932:SF9">
    <property type="entry name" value="TUBULIN POLYMERIZATION-PROMOTING PROTEIN HOMOLOG"/>
    <property type="match status" value="1"/>
</dbReference>
<feature type="domain" description="EF-hand" evidence="3">
    <location>
        <begin position="340"/>
        <end position="375"/>
    </location>
</feature>
<dbReference type="PROSITE" id="PS00018">
    <property type="entry name" value="EF_HAND_1"/>
    <property type="match status" value="1"/>
</dbReference>
<sequence length="744" mass="78723">MFAPTCQLEIAGSEVSAPSGTPTTVTPPAGSISLIDVAMQPPAVPFSRVSLKDAAAAAAASSKDVAASRAPDQSPRAGDGALSPRLFVGLPIASVAPPLLPFTDEASEAPLLQYLAALGSKHSAGLLDALQDHADTGRVFGAAYRLHKAAGAVVVNGENAVMLAALGQDVVRALDAAGRKGALRSGGSLEGVLGRLREACELVEVYGKEGWLLHMACNDHIKHDFDGSHNAVADALEAAALEVPGKPSPLPRGVYLDVNRNLRRCLKRMGGGSVAQGLKAAKVKQSLDDALEVASHLGVGAEAVSRELAALPADVPLDAYYSRMVARQSRGGGAGTPLQMGVEQCKAIFDMYDKEGVGYLDRAGLRAVLSDVGALEGLRGPEVEAAVGRAFSLADRDNDGRITAEEFARYYETLTCNSARKHLRLALGPAVEGELKQFFNDFCAFGTRQAVDEMDNAHFAKFCKDCNLLGRDLTVTDIDLAFARAKPKGSRKLSFEGFVTALAECAERKGMSLEALVRMVLSCEGPVARATKAESVRLHDDKSTYTGVYAKGGPKVFDSGHDLAAMLDRSDATKKVVSRRTTADKVPYPHPLVQQLQQAGANSLNLTSSIGSSVNPAKRRSTIGGQPNSGRLQEMWLLWANFGSGSSTAAAASNPHHHHHSRAEMGVSQFIKLVRETGLLDKAFSATQAELIFVRARPKDSAKLSYEAFERAMRLIAEAKGVALDVVELAVLKSQGPMLTARQT</sequence>